<name>A0A1H7SUU7_9RHOB</name>
<evidence type="ECO:0000256" key="1">
    <source>
        <dbReference type="ARBA" id="ARBA00022679"/>
    </source>
</evidence>
<dbReference type="SUPFAM" id="SSF53335">
    <property type="entry name" value="S-adenosyl-L-methionine-dependent methyltransferases"/>
    <property type="match status" value="1"/>
</dbReference>
<dbReference type="EMBL" id="FNZQ01000009">
    <property type="protein sequence ID" value="SEL76422.1"/>
    <property type="molecule type" value="Genomic_DNA"/>
</dbReference>
<gene>
    <name evidence="4" type="ORF">SAMN04488526_3470</name>
</gene>
<dbReference type="InterPro" id="IPR041698">
    <property type="entry name" value="Methyltransf_25"/>
</dbReference>
<evidence type="ECO:0000313" key="4">
    <source>
        <dbReference type="EMBL" id="SEL76422.1"/>
    </source>
</evidence>
<dbReference type="RefSeq" id="WP_092765153.1">
    <property type="nucleotide sequence ID" value="NZ_FNZQ01000009.1"/>
</dbReference>
<proteinExistence type="predicted"/>
<protein>
    <submittedName>
        <fullName evidence="4">Methyltransferase domain-containing protein</fullName>
    </submittedName>
</protein>
<keyword evidence="4" id="KW-0489">Methyltransferase</keyword>
<reference evidence="4 5" key="1">
    <citation type="submission" date="2016-10" db="EMBL/GenBank/DDBJ databases">
        <authorList>
            <person name="de Groot N.N."/>
        </authorList>
    </citation>
    <scope>NUCLEOTIDE SEQUENCE [LARGE SCALE GENOMIC DNA]</scope>
    <source>
        <strain evidence="4 5">DSM 14858</strain>
    </source>
</reference>
<evidence type="ECO:0000313" key="5">
    <source>
        <dbReference type="Proteomes" id="UP000199283"/>
    </source>
</evidence>
<dbReference type="PANTHER" id="PTHR43861">
    <property type="entry name" value="TRANS-ACONITATE 2-METHYLTRANSFERASE-RELATED"/>
    <property type="match status" value="1"/>
</dbReference>
<sequence>MTNKPAVHQSDLSEQAFVQNHETFRSLNHQMWQIPLISMTLTGGLWFGVSKVENSPFFQLALLFLATVGNACLFLVIQRLRYVMEQTLNWIERRSPADFVSAKGDVWYNKPLVVRRSFQVMLVLASLTSLGLWIMTFYQTDWSEVGNPMRKNAAAAYYDRHALDLAESYEGISAAAAHPGLLRLLEDKFSGVHLDIIDVGAGTGRDAAWLASLGHRVVAVEPAGAMLRIARHAHQDMPITWIRDALPDLEVVRRDLPTFDVVVLSAVWMHIAKEDREAAVASIATLVKAGGAVYITLRLGPADPARAIHEVSMDELMDLATRFGFHLERLETRPDLLGRSDITWQSAVLIKNG</sequence>
<dbReference type="Proteomes" id="UP000199283">
    <property type="component" value="Unassembled WGS sequence"/>
</dbReference>
<dbReference type="GO" id="GO:0032259">
    <property type="term" value="P:methylation"/>
    <property type="evidence" value="ECO:0007669"/>
    <property type="project" value="UniProtKB-KW"/>
</dbReference>
<feature type="transmembrane region" description="Helical" evidence="2">
    <location>
        <begin position="120"/>
        <end position="138"/>
    </location>
</feature>
<accession>A0A1H7SUU7</accession>
<dbReference type="OrthoDB" id="7348755at2"/>
<feature type="transmembrane region" description="Helical" evidence="2">
    <location>
        <begin position="56"/>
        <end position="77"/>
    </location>
</feature>
<feature type="domain" description="Methyltransferase" evidence="3">
    <location>
        <begin position="196"/>
        <end position="291"/>
    </location>
</feature>
<evidence type="ECO:0000259" key="3">
    <source>
        <dbReference type="Pfam" id="PF13649"/>
    </source>
</evidence>
<dbReference type="InterPro" id="IPR029063">
    <property type="entry name" value="SAM-dependent_MTases_sf"/>
</dbReference>
<dbReference type="Pfam" id="PF13649">
    <property type="entry name" value="Methyltransf_25"/>
    <property type="match status" value="1"/>
</dbReference>
<keyword evidence="5" id="KW-1185">Reference proteome</keyword>
<dbReference type="AlphaFoldDB" id="A0A1H7SUU7"/>
<keyword evidence="2" id="KW-0812">Transmembrane</keyword>
<keyword evidence="1 4" id="KW-0808">Transferase</keyword>
<organism evidence="4 5">
    <name type="scientific">Jannaschia helgolandensis</name>
    <dbReference type="NCBI Taxonomy" id="188906"/>
    <lineage>
        <taxon>Bacteria</taxon>
        <taxon>Pseudomonadati</taxon>
        <taxon>Pseudomonadota</taxon>
        <taxon>Alphaproteobacteria</taxon>
        <taxon>Rhodobacterales</taxon>
        <taxon>Roseobacteraceae</taxon>
        <taxon>Jannaschia</taxon>
    </lineage>
</organism>
<dbReference type="GO" id="GO:0008168">
    <property type="term" value="F:methyltransferase activity"/>
    <property type="evidence" value="ECO:0007669"/>
    <property type="project" value="UniProtKB-KW"/>
</dbReference>
<dbReference type="Gene3D" id="3.40.50.150">
    <property type="entry name" value="Vaccinia Virus protein VP39"/>
    <property type="match status" value="1"/>
</dbReference>
<dbReference type="CDD" id="cd02440">
    <property type="entry name" value="AdoMet_MTases"/>
    <property type="match status" value="1"/>
</dbReference>
<keyword evidence="2" id="KW-0472">Membrane</keyword>
<dbReference type="STRING" id="188906.SAMN04488526_3470"/>
<keyword evidence="2" id="KW-1133">Transmembrane helix</keyword>
<evidence type="ECO:0000256" key="2">
    <source>
        <dbReference type="SAM" id="Phobius"/>
    </source>
</evidence>